<dbReference type="EMBL" id="KV878203">
    <property type="protein sequence ID" value="OJI84355.1"/>
    <property type="molecule type" value="Genomic_DNA"/>
</dbReference>
<reference evidence="3" key="1">
    <citation type="journal article" date="2017" name="Genome Biol.">
        <title>Comparative genomics reveals high biological diversity and specific adaptations in the industrially and medically important fungal genus Aspergillus.</title>
        <authorList>
            <person name="de Vries R.P."/>
            <person name="Riley R."/>
            <person name="Wiebenga A."/>
            <person name="Aguilar-Osorio G."/>
            <person name="Amillis S."/>
            <person name="Uchima C.A."/>
            <person name="Anderluh G."/>
            <person name="Asadollahi M."/>
            <person name="Askin M."/>
            <person name="Barry K."/>
            <person name="Battaglia E."/>
            <person name="Bayram O."/>
            <person name="Benocci T."/>
            <person name="Braus-Stromeyer S.A."/>
            <person name="Caldana C."/>
            <person name="Canovas D."/>
            <person name="Cerqueira G.C."/>
            <person name="Chen F."/>
            <person name="Chen W."/>
            <person name="Choi C."/>
            <person name="Clum A."/>
            <person name="Dos Santos R.A."/>
            <person name="Damasio A.R."/>
            <person name="Diallinas G."/>
            <person name="Emri T."/>
            <person name="Fekete E."/>
            <person name="Flipphi M."/>
            <person name="Freyberg S."/>
            <person name="Gallo A."/>
            <person name="Gournas C."/>
            <person name="Habgood R."/>
            <person name="Hainaut M."/>
            <person name="Harispe M.L."/>
            <person name="Henrissat B."/>
            <person name="Hilden K.S."/>
            <person name="Hope R."/>
            <person name="Hossain A."/>
            <person name="Karabika E."/>
            <person name="Karaffa L."/>
            <person name="Karanyi Z."/>
            <person name="Krasevec N."/>
            <person name="Kuo A."/>
            <person name="Kusch H."/>
            <person name="LaButti K."/>
            <person name="Lagendijk E.L."/>
            <person name="Lapidus A."/>
            <person name="Levasseur A."/>
            <person name="Lindquist E."/>
            <person name="Lipzen A."/>
            <person name="Logrieco A.F."/>
            <person name="MacCabe A."/>
            <person name="Maekelae M.R."/>
            <person name="Malavazi I."/>
            <person name="Melin P."/>
            <person name="Meyer V."/>
            <person name="Mielnichuk N."/>
            <person name="Miskei M."/>
            <person name="Molnar A.P."/>
            <person name="Mule G."/>
            <person name="Ngan C.Y."/>
            <person name="Orejas M."/>
            <person name="Orosz E."/>
            <person name="Ouedraogo J.P."/>
            <person name="Overkamp K.M."/>
            <person name="Park H.-S."/>
            <person name="Perrone G."/>
            <person name="Piumi F."/>
            <person name="Punt P.J."/>
            <person name="Ram A.F."/>
            <person name="Ramon A."/>
            <person name="Rauscher S."/>
            <person name="Record E."/>
            <person name="Riano-Pachon D.M."/>
            <person name="Robert V."/>
            <person name="Roehrig J."/>
            <person name="Ruller R."/>
            <person name="Salamov A."/>
            <person name="Salih N.S."/>
            <person name="Samson R.A."/>
            <person name="Sandor E."/>
            <person name="Sanguinetti M."/>
            <person name="Schuetze T."/>
            <person name="Sepcic K."/>
            <person name="Shelest E."/>
            <person name="Sherlock G."/>
            <person name="Sophianopoulou V."/>
            <person name="Squina F.M."/>
            <person name="Sun H."/>
            <person name="Susca A."/>
            <person name="Todd R.B."/>
            <person name="Tsang A."/>
            <person name="Unkles S.E."/>
            <person name="van de Wiele N."/>
            <person name="van Rossen-Uffink D."/>
            <person name="Oliveira J.V."/>
            <person name="Vesth T.C."/>
            <person name="Visser J."/>
            <person name="Yu J.-H."/>
            <person name="Zhou M."/>
            <person name="Andersen M.R."/>
            <person name="Archer D.B."/>
            <person name="Baker S.E."/>
            <person name="Benoit I."/>
            <person name="Brakhage A.A."/>
            <person name="Braus G.H."/>
            <person name="Fischer R."/>
            <person name="Frisvad J.C."/>
            <person name="Goldman G.H."/>
            <person name="Houbraken J."/>
            <person name="Oakley B."/>
            <person name="Pocsi I."/>
            <person name="Scazzocchio C."/>
            <person name="Seiboth B."/>
            <person name="vanKuyk P.A."/>
            <person name="Wortman J."/>
            <person name="Dyer P.S."/>
            <person name="Grigoriev I.V."/>
        </authorList>
    </citation>
    <scope>NUCLEOTIDE SEQUENCE [LARGE SCALE GENOMIC DNA]</scope>
    <source>
        <strain evidence="3">CBS 134.48</strain>
    </source>
</reference>
<gene>
    <name evidence="2" type="ORF">ASPTUDRAFT_43396</name>
</gene>
<dbReference type="AlphaFoldDB" id="A0A1L9N5E8"/>
<name>A0A1L9N5E8_ASPTC</name>
<keyword evidence="3" id="KW-1185">Reference proteome</keyword>
<dbReference type="Proteomes" id="UP000184304">
    <property type="component" value="Unassembled WGS sequence"/>
</dbReference>
<sequence>MNERSETRNNRFPIRFPAKKYPRVDVDVCSMDTDEVRVQTSAVSYFLLLIFFLSFSSCRKRPGRTPAWLWIQRWRISPEYSGLG</sequence>
<accession>A0A1L9N5E8</accession>
<feature type="transmembrane region" description="Helical" evidence="1">
    <location>
        <begin position="36"/>
        <end position="55"/>
    </location>
</feature>
<organism evidence="2 3">
    <name type="scientific">Aspergillus tubingensis (strain CBS 134.48)</name>
    <dbReference type="NCBI Taxonomy" id="767770"/>
    <lineage>
        <taxon>Eukaryota</taxon>
        <taxon>Fungi</taxon>
        <taxon>Dikarya</taxon>
        <taxon>Ascomycota</taxon>
        <taxon>Pezizomycotina</taxon>
        <taxon>Eurotiomycetes</taxon>
        <taxon>Eurotiomycetidae</taxon>
        <taxon>Eurotiales</taxon>
        <taxon>Aspergillaceae</taxon>
        <taxon>Aspergillus</taxon>
        <taxon>Aspergillus subgen. Circumdati</taxon>
    </lineage>
</organism>
<keyword evidence="1" id="KW-0812">Transmembrane</keyword>
<evidence type="ECO:0000313" key="2">
    <source>
        <dbReference type="EMBL" id="OJI84355.1"/>
    </source>
</evidence>
<evidence type="ECO:0000313" key="3">
    <source>
        <dbReference type="Proteomes" id="UP000184304"/>
    </source>
</evidence>
<keyword evidence="1" id="KW-1133">Transmembrane helix</keyword>
<dbReference type="VEuPathDB" id="FungiDB:ASPTUDRAFT_43396"/>
<keyword evidence="1" id="KW-0472">Membrane</keyword>
<evidence type="ECO:0000256" key="1">
    <source>
        <dbReference type="SAM" id="Phobius"/>
    </source>
</evidence>
<protein>
    <submittedName>
        <fullName evidence="2">Uncharacterized protein</fullName>
    </submittedName>
</protein>
<proteinExistence type="predicted"/>